<dbReference type="AlphaFoldDB" id="A0A4C1V0M3"/>
<reference evidence="1 2" key="1">
    <citation type="journal article" date="2019" name="Commun. Biol.">
        <title>The bagworm genome reveals a unique fibroin gene that provides high tensile strength.</title>
        <authorList>
            <person name="Kono N."/>
            <person name="Nakamura H."/>
            <person name="Ohtoshi R."/>
            <person name="Tomita M."/>
            <person name="Numata K."/>
            <person name="Arakawa K."/>
        </authorList>
    </citation>
    <scope>NUCLEOTIDE SEQUENCE [LARGE SCALE GENOMIC DNA]</scope>
</reference>
<comment type="caution">
    <text evidence="1">The sequence shown here is derived from an EMBL/GenBank/DDBJ whole genome shotgun (WGS) entry which is preliminary data.</text>
</comment>
<evidence type="ECO:0000313" key="1">
    <source>
        <dbReference type="EMBL" id="GBP32039.1"/>
    </source>
</evidence>
<organism evidence="1 2">
    <name type="scientific">Eumeta variegata</name>
    <name type="common">Bagworm moth</name>
    <name type="synonym">Eumeta japonica</name>
    <dbReference type="NCBI Taxonomy" id="151549"/>
    <lineage>
        <taxon>Eukaryota</taxon>
        <taxon>Metazoa</taxon>
        <taxon>Ecdysozoa</taxon>
        <taxon>Arthropoda</taxon>
        <taxon>Hexapoda</taxon>
        <taxon>Insecta</taxon>
        <taxon>Pterygota</taxon>
        <taxon>Neoptera</taxon>
        <taxon>Endopterygota</taxon>
        <taxon>Lepidoptera</taxon>
        <taxon>Glossata</taxon>
        <taxon>Ditrysia</taxon>
        <taxon>Tineoidea</taxon>
        <taxon>Psychidae</taxon>
        <taxon>Oiketicinae</taxon>
        <taxon>Eumeta</taxon>
    </lineage>
</organism>
<protein>
    <submittedName>
        <fullName evidence="1">Uncharacterized protein</fullName>
    </submittedName>
</protein>
<sequence>MRMRNVCTSTRANYHHAFTRSCMSVYLRACERPYICVSVRASVHPHLTNAKGWTPEHLGVIQEKTV</sequence>
<dbReference type="Proteomes" id="UP000299102">
    <property type="component" value="Unassembled WGS sequence"/>
</dbReference>
<name>A0A4C1V0M3_EUMVA</name>
<keyword evidence="2" id="KW-1185">Reference proteome</keyword>
<proteinExistence type="predicted"/>
<accession>A0A4C1V0M3</accession>
<gene>
    <name evidence="1" type="ORF">EVAR_21073_1</name>
</gene>
<evidence type="ECO:0000313" key="2">
    <source>
        <dbReference type="Proteomes" id="UP000299102"/>
    </source>
</evidence>
<dbReference type="EMBL" id="BGZK01000254">
    <property type="protein sequence ID" value="GBP32039.1"/>
    <property type="molecule type" value="Genomic_DNA"/>
</dbReference>